<accession>A0ABU2LXJ4</accession>
<dbReference type="Gene3D" id="3.40.50.300">
    <property type="entry name" value="P-loop containing nucleotide triphosphate hydrolases"/>
    <property type="match status" value="1"/>
</dbReference>
<evidence type="ECO:0000259" key="11">
    <source>
        <dbReference type="PROSITE" id="PS50893"/>
    </source>
</evidence>
<dbReference type="InterPro" id="IPR005894">
    <property type="entry name" value="DrrA"/>
</dbReference>
<evidence type="ECO:0000256" key="8">
    <source>
        <dbReference type="ARBA" id="ARBA00023251"/>
    </source>
</evidence>
<dbReference type="GO" id="GO:0005524">
    <property type="term" value="F:ATP binding"/>
    <property type="evidence" value="ECO:0007669"/>
    <property type="project" value="UniProtKB-KW"/>
</dbReference>
<dbReference type="InterPro" id="IPR003439">
    <property type="entry name" value="ABC_transporter-like_ATP-bd"/>
</dbReference>
<feature type="domain" description="ABC transporter" evidence="11">
    <location>
        <begin position="4"/>
        <end position="234"/>
    </location>
</feature>
<comment type="subcellular location">
    <subcellularLocation>
        <location evidence="1">Cell membrane</location>
        <topology evidence="1">Peripheral membrane protein</topology>
        <orientation evidence="1">Cytoplasmic side</orientation>
    </subcellularLocation>
</comment>
<dbReference type="InterPro" id="IPR017871">
    <property type="entry name" value="ABC_transporter-like_CS"/>
</dbReference>
<keyword evidence="4" id="KW-0547">Nucleotide-binding</keyword>
<evidence type="ECO:0000256" key="4">
    <source>
        <dbReference type="ARBA" id="ARBA00022741"/>
    </source>
</evidence>
<sequence length="327" mass="35027">MPVIETRGVTKRFGATKALDGIDISVERGRVLGLLGPNGAGKTTLVRVLTTLLRPDSGRATVADCDVVADAATLRSRIGLAGQYAAVDELLTGRENLELVGLLYHVGRAERRRRAREVLAAFALEDAADRPVRTYSGGMRRRLDLGACLVGRPPVLFLDEPTTGLDLRTRNQLWQFIRDLVAGDTTVLLTTQYMEEAESLAHHIAVLDNGRVIAQGTADELKSQVGGDVLDVRVTRREDLSRAAEVLTRVAGAEAQTEPESLRVTVPTAGGTDALIAAGQELGRAGVPLRDLALRHPSLDDVFLTLTGASSDEPPDESARRDAEGEG</sequence>
<evidence type="ECO:0000256" key="5">
    <source>
        <dbReference type="ARBA" id="ARBA00022840"/>
    </source>
</evidence>
<dbReference type="PANTHER" id="PTHR42711:SF19">
    <property type="entry name" value="DOXORUBICIN RESISTANCE ATP-BINDING PROTEIN DRRA"/>
    <property type="match status" value="1"/>
</dbReference>
<dbReference type="PANTHER" id="PTHR42711">
    <property type="entry name" value="ABC TRANSPORTER ATP-BINDING PROTEIN"/>
    <property type="match status" value="1"/>
</dbReference>
<evidence type="ECO:0000256" key="7">
    <source>
        <dbReference type="ARBA" id="ARBA00023136"/>
    </source>
</evidence>
<dbReference type="SMART" id="SM00382">
    <property type="entry name" value="AAA"/>
    <property type="match status" value="1"/>
</dbReference>
<feature type="region of interest" description="Disordered" evidence="10">
    <location>
        <begin position="306"/>
        <end position="327"/>
    </location>
</feature>
<dbReference type="PROSITE" id="PS00211">
    <property type="entry name" value="ABC_TRANSPORTER_1"/>
    <property type="match status" value="1"/>
</dbReference>
<proteinExistence type="inferred from homology"/>
<evidence type="ECO:0000256" key="6">
    <source>
        <dbReference type="ARBA" id="ARBA00022967"/>
    </source>
</evidence>
<reference evidence="13" key="1">
    <citation type="submission" date="2023-07" db="EMBL/GenBank/DDBJ databases">
        <title>30 novel species of actinomycetes from the DSMZ collection.</title>
        <authorList>
            <person name="Nouioui I."/>
        </authorList>
    </citation>
    <scope>NUCLEOTIDE SEQUENCE [LARGE SCALE GENOMIC DNA]</scope>
    <source>
        <strain evidence="13">DSM 44918</strain>
    </source>
</reference>
<keyword evidence="7" id="KW-0472">Membrane</keyword>
<dbReference type="RefSeq" id="WP_311602863.1">
    <property type="nucleotide sequence ID" value="NZ_JAVREM010000060.1"/>
</dbReference>
<dbReference type="InterPro" id="IPR003593">
    <property type="entry name" value="AAA+_ATPase"/>
</dbReference>
<comment type="similarity">
    <text evidence="9">Belongs to the ABC transporter superfamily. Drug exporter-1 (DrugE1) (TC 3.A.1.105) family.</text>
</comment>
<keyword evidence="8" id="KW-0046">Antibiotic resistance</keyword>
<evidence type="ECO:0000256" key="2">
    <source>
        <dbReference type="ARBA" id="ARBA00022448"/>
    </source>
</evidence>
<keyword evidence="5 12" id="KW-0067">ATP-binding</keyword>
<dbReference type="InterPro" id="IPR050763">
    <property type="entry name" value="ABC_transporter_ATP-binding"/>
</dbReference>
<evidence type="ECO:0000256" key="10">
    <source>
        <dbReference type="SAM" id="MobiDB-lite"/>
    </source>
</evidence>
<feature type="compositionally biased region" description="Basic and acidic residues" evidence="10">
    <location>
        <begin position="317"/>
        <end position="327"/>
    </location>
</feature>
<dbReference type="Proteomes" id="UP001183420">
    <property type="component" value="Unassembled WGS sequence"/>
</dbReference>
<dbReference type="Pfam" id="PF00005">
    <property type="entry name" value="ABC_tran"/>
    <property type="match status" value="1"/>
</dbReference>
<evidence type="ECO:0000313" key="12">
    <source>
        <dbReference type="EMBL" id="MDT0322315.1"/>
    </source>
</evidence>
<gene>
    <name evidence="12" type="ORF">RNC47_28730</name>
</gene>
<keyword evidence="6" id="KW-1278">Translocase</keyword>
<dbReference type="NCBIfam" id="TIGR01188">
    <property type="entry name" value="drrA"/>
    <property type="match status" value="1"/>
</dbReference>
<dbReference type="SUPFAM" id="SSF52540">
    <property type="entry name" value="P-loop containing nucleoside triphosphate hydrolases"/>
    <property type="match status" value="1"/>
</dbReference>
<keyword evidence="3" id="KW-1003">Cell membrane</keyword>
<evidence type="ECO:0000256" key="3">
    <source>
        <dbReference type="ARBA" id="ARBA00022475"/>
    </source>
</evidence>
<protein>
    <submittedName>
        <fullName evidence="12">ATP-binding cassette domain-containing protein</fullName>
    </submittedName>
</protein>
<evidence type="ECO:0000256" key="1">
    <source>
        <dbReference type="ARBA" id="ARBA00004413"/>
    </source>
</evidence>
<dbReference type="PROSITE" id="PS50893">
    <property type="entry name" value="ABC_TRANSPORTER_2"/>
    <property type="match status" value="1"/>
</dbReference>
<evidence type="ECO:0000313" key="13">
    <source>
        <dbReference type="Proteomes" id="UP001183420"/>
    </source>
</evidence>
<name>A0ABU2LXJ4_9ACTN</name>
<organism evidence="12 13">
    <name type="scientific">Streptomyces millisiae</name>
    <dbReference type="NCBI Taxonomy" id="3075542"/>
    <lineage>
        <taxon>Bacteria</taxon>
        <taxon>Bacillati</taxon>
        <taxon>Actinomycetota</taxon>
        <taxon>Actinomycetes</taxon>
        <taxon>Kitasatosporales</taxon>
        <taxon>Streptomycetaceae</taxon>
        <taxon>Streptomyces</taxon>
    </lineage>
</organism>
<keyword evidence="13" id="KW-1185">Reference proteome</keyword>
<evidence type="ECO:0000256" key="9">
    <source>
        <dbReference type="ARBA" id="ARBA00049985"/>
    </source>
</evidence>
<comment type="caution">
    <text evidence="12">The sequence shown here is derived from an EMBL/GenBank/DDBJ whole genome shotgun (WGS) entry which is preliminary data.</text>
</comment>
<keyword evidence="2" id="KW-0813">Transport</keyword>
<dbReference type="EMBL" id="JAVREM010000060">
    <property type="protein sequence ID" value="MDT0322315.1"/>
    <property type="molecule type" value="Genomic_DNA"/>
</dbReference>
<dbReference type="InterPro" id="IPR027417">
    <property type="entry name" value="P-loop_NTPase"/>
</dbReference>